<dbReference type="EMBL" id="CM022227">
    <property type="protein sequence ID" value="KAF7083114.1"/>
    <property type="molecule type" value="Genomic_DNA"/>
</dbReference>
<sequence length="24" mass="2854">EEEVRRALPMITVRVLLDKCETPR</sequence>
<gene>
    <name evidence="1" type="ORF">CFC21_086929</name>
</gene>
<evidence type="ECO:0000313" key="1">
    <source>
        <dbReference type="EMBL" id="KAF7083114.1"/>
    </source>
</evidence>
<accession>A0A9R1IFI7</accession>
<proteinExistence type="predicted"/>
<dbReference type="AlphaFoldDB" id="A0A9R1IFI7"/>
<feature type="non-terminal residue" evidence="1">
    <location>
        <position position="1"/>
    </location>
</feature>
<dbReference type="Proteomes" id="UP000815260">
    <property type="component" value="Chromosome 6B"/>
</dbReference>
<name>A0A9R1IFI7_WHEAT</name>
<feature type="non-terminal residue" evidence="1">
    <location>
        <position position="24"/>
    </location>
</feature>
<reference evidence="1" key="1">
    <citation type="journal article" date="2017" name="Gigascience">
        <title>The first near-complete assembly of the hexaploid bread wheat genome, Triticum aestivum.</title>
        <authorList>
            <person name="Zimin A.V."/>
            <person name="Puiu D."/>
            <person name="Hall R."/>
            <person name="Kingan S."/>
            <person name="Clavijo B.J."/>
            <person name="Salzberg S.L."/>
        </authorList>
    </citation>
    <scope>NUCLEOTIDE SEQUENCE</scope>
    <source>
        <tissue evidence="1">Leaf</tissue>
    </source>
</reference>
<comment type="caution">
    <text evidence="1">The sequence shown here is derived from an EMBL/GenBank/DDBJ whole genome shotgun (WGS) entry which is preliminary data.</text>
</comment>
<reference evidence="1" key="2">
    <citation type="submission" date="2020-03" db="EMBL/GenBank/DDBJ databases">
        <title>The second near-complete assembly of the hexaploid bread wheat (Triticum aestivum) genome.</title>
        <authorList>
            <person name="Zimin A.V."/>
            <person name="Puiu D."/>
            <person name="Shumante A."/>
            <person name="Alonge M."/>
            <person name="Salzberg S.L."/>
        </authorList>
    </citation>
    <scope>NUCLEOTIDE SEQUENCE</scope>
    <source>
        <tissue evidence="1">Leaf</tissue>
    </source>
</reference>
<protein>
    <submittedName>
        <fullName evidence="1">Uncharacterized protein</fullName>
    </submittedName>
</protein>
<organism evidence="1">
    <name type="scientific">Triticum aestivum</name>
    <name type="common">Wheat</name>
    <dbReference type="NCBI Taxonomy" id="4565"/>
    <lineage>
        <taxon>Eukaryota</taxon>
        <taxon>Viridiplantae</taxon>
        <taxon>Streptophyta</taxon>
        <taxon>Embryophyta</taxon>
        <taxon>Tracheophyta</taxon>
        <taxon>Spermatophyta</taxon>
        <taxon>Magnoliopsida</taxon>
        <taxon>Liliopsida</taxon>
        <taxon>Poales</taxon>
        <taxon>Poaceae</taxon>
        <taxon>BOP clade</taxon>
        <taxon>Pooideae</taxon>
        <taxon>Triticodae</taxon>
        <taxon>Triticeae</taxon>
        <taxon>Triticinae</taxon>
        <taxon>Triticum</taxon>
    </lineage>
</organism>